<keyword evidence="6 9" id="KW-0067">ATP-binding</keyword>
<organism evidence="13 14">
    <name type="scientific">Chytriomyces confervae</name>
    <dbReference type="NCBI Taxonomy" id="246404"/>
    <lineage>
        <taxon>Eukaryota</taxon>
        <taxon>Fungi</taxon>
        <taxon>Fungi incertae sedis</taxon>
        <taxon>Chytridiomycota</taxon>
        <taxon>Chytridiomycota incertae sedis</taxon>
        <taxon>Chytridiomycetes</taxon>
        <taxon>Chytridiales</taxon>
        <taxon>Chytriomycetaceae</taxon>
        <taxon>Chytriomyces</taxon>
    </lineage>
</organism>
<feature type="compositionally biased region" description="Low complexity" evidence="10">
    <location>
        <begin position="437"/>
        <end position="450"/>
    </location>
</feature>
<dbReference type="EC" id="2.7.11.11" evidence="1"/>
<feature type="domain" description="Protein kinase" evidence="11">
    <location>
        <begin position="1043"/>
        <end position="1300"/>
    </location>
</feature>
<dbReference type="PROSITE" id="PS00108">
    <property type="entry name" value="PROTEIN_KINASE_ST"/>
    <property type="match status" value="1"/>
</dbReference>
<evidence type="ECO:0000256" key="10">
    <source>
        <dbReference type="SAM" id="MobiDB-lite"/>
    </source>
</evidence>
<evidence type="ECO:0000313" key="13">
    <source>
        <dbReference type="EMBL" id="TPX74771.1"/>
    </source>
</evidence>
<dbReference type="InterPro" id="IPR000961">
    <property type="entry name" value="AGC-kinase_C"/>
</dbReference>
<dbReference type="PROSITE" id="PS00107">
    <property type="entry name" value="PROTEIN_KINASE_ATP"/>
    <property type="match status" value="1"/>
</dbReference>
<reference evidence="13 14" key="1">
    <citation type="journal article" date="2019" name="Sci. Rep.">
        <title>Comparative genomics of chytrid fungi reveal insights into the obligate biotrophic and pathogenic lifestyle of Synchytrium endobioticum.</title>
        <authorList>
            <person name="van de Vossenberg B.T.L.H."/>
            <person name="Warris S."/>
            <person name="Nguyen H.D.T."/>
            <person name="van Gent-Pelzer M.P.E."/>
            <person name="Joly D.L."/>
            <person name="van de Geest H.C."/>
            <person name="Bonants P.J.M."/>
            <person name="Smith D.S."/>
            <person name="Levesque C.A."/>
            <person name="van der Lee T.A.J."/>
        </authorList>
    </citation>
    <scope>NUCLEOTIDE SEQUENCE [LARGE SCALE GENOMIC DNA]</scope>
    <source>
        <strain evidence="13 14">CBS 675.73</strain>
    </source>
</reference>
<keyword evidence="14" id="KW-1185">Reference proteome</keyword>
<evidence type="ECO:0000256" key="5">
    <source>
        <dbReference type="ARBA" id="ARBA00022777"/>
    </source>
</evidence>
<dbReference type="STRING" id="246404.A0A507FEJ5"/>
<evidence type="ECO:0000256" key="9">
    <source>
        <dbReference type="PROSITE-ProRule" id="PRU10141"/>
    </source>
</evidence>
<dbReference type="PROSITE" id="PS50011">
    <property type="entry name" value="PROTEIN_KINASE_DOM"/>
    <property type="match status" value="1"/>
</dbReference>
<proteinExistence type="predicted"/>
<dbReference type="InterPro" id="IPR011009">
    <property type="entry name" value="Kinase-like_dom_sf"/>
</dbReference>
<dbReference type="GO" id="GO:0005634">
    <property type="term" value="C:nucleus"/>
    <property type="evidence" value="ECO:0007669"/>
    <property type="project" value="TreeGrafter"/>
</dbReference>
<evidence type="ECO:0000259" key="11">
    <source>
        <dbReference type="PROSITE" id="PS50011"/>
    </source>
</evidence>
<sequence length="1355" mass="146138">MAESESAAPSTTTAAAPSEVPIVVTVDACAGERLRPLPPASPNTLAPPSQSALGDSSLAAAPRKPSKVLTRDTYSNTAMSYSFPSPSTTPSGSPLARDAKKKGASGQQVKNRIAAFETIGQKEKAAMMPKQRSNANNPRAAGADITPKQPYRSPYAYTPVKVPPVSSPTPKRPSDTLSEKTSGSQSNSRNTLGTSYVSPYAYKPTGHSKRSVEVDDQGNPIERRASTASSVASANNKKVGSKRGSAESSTSAGRKAGHVRRASLVSSTSITPSTKPQWKVVGPPQVHLSSTTTARVLYKASSRGYTKPMSPTTSISSSDAFASKLTSITSTATVTIAARNQMAAGLASRDIKRPQPSPKHKPTMTATTIRLAPGMKPSDVKAASRLAAAANTPSSQPPKAKSPVPDKRPMTPKPHSNISSPRSRTASPAPGVKPTKKTPSSASTTPASPAIRKTPSKSGSGSSKPTVTSLKIVTAEEIPSSPLATIPPASVSAISPIPLPEKPAVEEHDIVPSSAKLEPVPSETAPVVVPSSAKLEPVSSETAPVVTADPQVLAAINEEEDLVSSVVISAKTTENEAVVAEVTAPAAEPAATSAPLDMVAPPVEEKKMARRLTMLTGWLFGKKSTPTPPVSEAAGSVKDSQDDSSIISMASVATEEAVQPAVVVKESAVEDVVAEALPPSTEVDIALQQAVEVEMAVETKVEIEVESKVEMAVEAKVEMAVEGTIAAVPMKVEEEEAAEIQTSIPAEHTLEQIAQKDHVPQVVTITEQSEIEAKVEDHEMPTEAPETAAQEIDDVEMVDAGVIASEAIELSTPAIPAPIEEKVVEQIQIAETAVLVEMKTRKSVVFIDPMDVVMEEESDTPDAVPGSETSTMVLEEVSVPAPISLLEPEILSVVLEEHEDDDSTEMDERMHVPRPSNHFFDEIDDDLSDSVPVESVSLHDMVVDELKNNIPVLAERISLDDLRKEKIALDQEVPVEHVVLDDLLMERHIPVERVALDELMLETRTNSDSSRSGSYGDIDMLRPSPPATPETIYDAKPFTISDFKLIKTVGTGSFGRVHLALHTKTNTYVALKVLRKLDVVKLKQVEHTLDEKRILEALCNGCPFLVHLYGSFVDCEYLYLVLEYIQGGELFTYLRNVDKLDNESAKFYAAEVVLAFEYLHSANVVYRDLKPENLLIDSRGHIRVTDFGFAKHLEGDETHTLCGTPDYLAPEVIQAKGYGKAVDWWALGILIYEMIAGHPPFFDDDPFRLYEKIVACRLAFPPFMHPLAKDLIRRLLTPDLSRRYGNLRDGALDIKMHPWFQGIDWDAMWELRMDAPYIPDVEGDGDTSHFDEYEEDYAPYGRNVPDPYADTFKDF</sequence>
<evidence type="ECO:0000256" key="2">
    <source>
        <dbReference type="ARBA" id="ARBA00022527"/>
    </source>
</evidence>
<comment type="catalytic activity">
    <reaction evidence="8">
        <text>L-seryl-[protein] + ATP = O-phospho-L-seryl-[protein] + ADP + H(+)</text>
        <dbReference type="Rhea" id="RHEA:17989"/>
        <dbReference type="Rhea" id="RHEA-COMP:9863"/>
        <dbReference type="Rhea" id="RHEA-COMP:11604"/>
        <dbReference type="ChEBI" id="CHEBI:15378"/>
        <dbReference type="ChEBI" id="CHEBI:29999"/>
        <dbReference type="ChEBI" id="CHEBI:30616"/>
        <dbReference type="ChEBI" id="CHEBI:83421"/>
        <dbReference type="ChEBI" id="CHEBI:456216"/>
        <dbReference type="EC" id="2.7.11.11"/>
    </reaction>
</comment>
<comment type="caution">
    <text evidence="13">The sequence shown here is derived from an EMBL/GenBank/DDBJ whole genome shotgun (WGS) entry which is preliminary data.</text>
</comment>
<dbReference type="PANTHER" id="PTHR24353">
    <property type="entry name" value="CYCLIC NUCLEOTIDE-DEPENDENT PROTEIN KINASE"/>
    <property type="match status" value="1"/>
</dbReference>
<feature type="compositionally biased region" description="Polar residues" evidence="10">
    <location>
        <begin position="264"/>
        <end position="276"/>
    </location>
</feature>
<dbReference type="InterPro" id="IPR008271">
    <property type="entry name" value="Ser/Thr_kinase_AS"/>
</dbReference>
<accession>A0A507FEJ5</accession>
<dbReference type="GO" id="GO:0005829">
    <property type="term" value="C:cytosol"/>
    <property type="evidence" value="ECO:0007669"/>
    <property type="project" value="TreeGrafter"/>
</dbReference>
<feature type="region of interest" description="Disordered" evidence="10">
    <location>
        <begin position="33"/>
        <end position="286"/>
    </location>
</feature>
<dbReference type="GO" id="GO:0009653">
    <property type="term" value="P:anatomical structure morphogenesis"/>
    <property type="evidence" value="ECO:0007669"/>
    <property type="project" value="UniProtKB-ARBA"/>
</dbReference>
<dbReference type="EMBL" id="QEAP01000109">
    <property type="protein sequence ID" value="TPX74771.1"/>
    <property type="molecule type" value="Genomic_DNA"/>
</dbReference>
<feature type="compositionally biased region" description="Low complexity" evidence="10">
    <location>
        <begin position="1"/>
        <end position="19"/>
    </location>
</feature>
<feature type="region of interest" description="Disordered" evidence="10">
    <location>
        <begin position="344"/>
        <end position="466"/>
    </location>
</feature>
<feature type="domain" description="AGC-kinase C-terminal" evidence="12">
    <location>
        <begin position="1301"/>
        <end position="1355"/>
    </location>
</feature>
<evidence type="ECO:0000313" key="14">
    <source>
        <dbReference type="Proteomes" id="UP000320333"/>
    </source>
</evidence>
<keyword evidence="2" id="KW-0723">Serine/threonine-protein kinase</keyword>
<gene>
    <name evidence="13" type="ORF">CcCBS67573_g03961</name>
</gene>
<dbReference type="FunFam" id="3.30.200.20:FF:000042">
    <property type="entry name" value="Aurora kinase A"/>
    <property type="match status" value="1"/>
</dbReference>
<evidence type="ECO:0000256" key="1">
    <source>
        <dbReference type="ARBA" id="ARBA00012444"/>
    </source>
</evidence>
<evidence type="ECO:0000259" key="12">
    <source>
        <dbReference type="PROSITE" id="PS51285"/>
    </source>
</evidence>
<feature type="binding site" evidence="9">
    <location>
        <position position="1072"/>
    </location>
    <ligand>
        <name>ATP</name>
        <dbReference type="ChEBI" id="CHEBI:30616"/>
    </ligand>
</feature>
<evidence type="ECO:0000256" key="3">
    <source>
        <dbReference type="ARBA" id="ARBA00022679"/>
    </source>
</evidence>
<dbReference type="GO" id="GO:0005524">
    <property type="term" value="F:ATP binding"/>
    <property type="evidence" value="ECO:0007669"/>
    <property type="project" value="UniProtKB-UniRule"/>
</dbReference>
<feature type="compositionally biased region" description="Pro residues" evidence="10">
    <location>
        <begin position="161"/>
        <end position="171"/>
    </location>
</feature>
<keyword evidence="3" id="KW-0808">Transferase</keyword>
<feature type="compositionally biased region" description="Low complexity" evidence="10">
    <location>
        <begin position="419"/>
        <end position="430"/>
    </location>
</feature>
<dbReference type="CDD" id="cd05580">
    <property type="entry name" value="STKc_PKA_like"/>
    <property type="match status" value="1"/>
</dbReference>
<comment type="catalytic activity">
    <reaction evidence="7">
        <text>L-threonyl-[protein] + ATP = O-phospho-L-threonyl-[protein] + ADP + H(+)</text>
        <dbReference type="Rhea" id="RHEA:46608"/>
        <dbReference type="Rhea" id="RHEA-COMP:11060"/>
        <dbReference type="Rhea" id="RHEA-COMP:11605"/>
        <dbReference type="ChEBI" id="CHEBI:15378"/>
        <dbReference type="ChEBI" id="CHEBI:30013"/>
        <dbReference type="ChEBI" id="CHEBI:30616"/>
        <dbReference type="ChEBI" id="CHEBI:61977"/>
        <dbReference type="ChEBI" id="CHEBI:456216"/>
        <dbReference type="EC" id="2.7.11.11"/>
    </reaction>
</comment>
<feature type="compositionally biased region" description="Polar residues" evidence="10">
    <location>
        <begin position="42"/>
        <end position="54"/>
    </location>
</feature>
<dbReference type="Gene3D" id="3.30.200.20">
    <property type="entry name" value="Phosphorylase Kinase, domain 1"/>
    <property type="match status" value="1"/>
</dbReference>
<dbReference type="InterPro" id="IPR000719">
    <property type="entry name" value="Prot_kinase_dom"/>
</dbReference>
<keyword evidence="4 9" id="KW-0547">Nucleotide-binding</keyword>
<feature type="region of interest" description="Disordered" evidence="10">
    <location>
        <begin position="1"/>
        <end position="21"/>
    </location>
</feature>
<dbReference type="Gene3D" id="1.10.510.10">
    <property type="entry name" value="Transferase(Phosphotransferase) domain 1"/>
    <property type="match status" value="1"/>
</dbReference>
<dbReference type="Proteomes" id="UP000320333">
    <property type="component" value="Unassembled WGS sequence"/>
</dbReference>
<dbReference type="InterPro" id="IPR017441">
    <property type="entry name" value="Protein_kinase_ATP_BS"/>
</dbReference>
<dbReference type="PROSITE" id="PS51285">
    <property type="entry name" value="AGC_KINASE_CTER"/>
    <property type="match status" value="1"/>
</dbReference>
<dbReference type="GO" id="GO:0005952">
    <property type="term" value="C:cAMP-dependent protein kinase complex"/>
    <property type="evidence" value="ECO:0007669"/>
    <property type="project" value="TreeGrafter"/>
</dbReference>
<dbReference type="GO" id="GO:0004691">
    <property type="term" value="F:cAMP-dependent protein kinase activity"/>
    <property type="evidence" value="ECO:0007669"/>
    <property type="project" value="UniProtKB-EC"/>
</dbReference>
<feature type="compositionally biased region" description="Low complexity" evidence="10">
    <location>
        <begin position="456"/>
        <end position="466"/>
    </location>
</feature>
<dbReference type="SMART" id="SM00133">
    <property type="entry name" value="S_TK_X"/>
    <property type="match status" value="1"/>
</dbReference>
<feature type="compositionally biased region" description="Polar residues" evidence="10">
    <location>
        <begin position="179"/>
        <end position="197"/>
    </location>
</feature>
<evidence type="ECO:0000256" key="4">
    <source>
        <dbReference type="ARBA" id="ARBA00022741"/>
    </source>
</evidence>
<evidence type="ECO:0000256" key="6">
    <source>
        <dbReference type="ARBA" id="ARBA00022840"/>
    </source>
</evidence>
<dbReference type="PANTHER" id="PTHR24353:SF153">
    <property type="entry name" value="CAMP-DEPENDENT PROTEIN KINASE CATALYTIC SUBUNIT 1"/>
    <property type="match status" value="1"/>
</dbReference>
<name>A0A507FEJ5_9FUNG</name>
<evidence type="ECO:0000256" key="7">
    <source>
        <dbReference type="ARBA" id="ARBA00047292"/>
    </source>
</evidence>
<dbReference type="OrthoDB" id="63267at2759"/>
<dbReference type="FunFam" id="1.10.510.10:FF:000005">
    <property type="entry name" value="cAMP-dependent protein kinase catalytic subunit alpha"/>
    <property type="match status" value="1"/>
</dbReference>
<protein>
    <recommendedName>
        <fullName evidence="1">cAMP-dependent protein kinase</fullName>
        <ecNumber evidence="1">2.7.11.11</ecNumber>
    </recommendedName>
</protein>
<dbReference type="SUPFAM" id="SSF56112">
    <property type="entry name" value="Protein kinase-like (PK-like)"/>
    <property type="match status" value="1"/>
</dbReference>
<feature type="compositionally biased region" description="Low complexity" evidence="10">
    <location>
        <begin position="80"/>
        <end position="94"/>
    </location>
</feature>
<dbReference type="Pfam" id="PF00069">
    <property type="entry name" value="Pkinase"/>
    <property type="match status" value="1"/>
</dbReference>
<dbReference type="SMART" id="SM00220">
    <property type="entry name" value="S_TKc"/>
    <property type="match status" value="1"/>
</dbReference>
<evidence type="ECO:0000256" key="8">
    <source>
        <dbReference type="ARBA" id="ARBA00047454"/>
    </source>
</evidence>
<keyword evidence="5" id="KW-0418">Kinase</keyword>